<gene>
    <name evidence="6" type="ORF">B0T24DRAFT_201727</name>
</gene>
<comment type="cofactor">
    <cofactor evidence="5">
        <name>Fe(2+)</name>
        <dbReference type="ChEBI" id="CHEBI:29033"/>
    </cofactor>
    <text evidence="5">Binds 1 Fe(2+) ion per subunit.</text>
</comment>
<evidence type="ECO:0000256" key="3">
    <source>
        <dbReference type="ARBA" id="ARBA00023002"/>
    </source>
</evidence>
<accession>A0AAE0N9T1</accession>
<feature type="binding site" evidence="5">
    <location>
        <position position="387"/>
    </location>
    <ligand>
        <name>Fe cation</name>
        <dbReference type="ChEBI" id="CHEBI:24875"/>
        <note>catalytic</note>
    </ligand>
</feature>
<feature type="binding site" evidence="5">
    <location>
        <position position="317"/>
    </location>
    <ligand>
        <name>Fe cation</name>
        <dbReference type="ChEBI" id="CHEBI:24875"/>
        <note>catalytic</note>
    </ligand>
</feature>
<keyword evidence="7" id="KW-1185">Reference proteome</keyword>
<name>A0AAE0N9T1_9PEZI</name>
<evidence type="ECO:0000256" key="4">
    <source>
        <dbReference type="ARBA" id="ARBA00023004"/>
    </source>
</evidence>
<feature type="binding site" evidence="5">
    <location>
        <position position="265"/>
    </location>
    <ligand>
        <name>Fe cation</name>
        <dbReference type="ChEBI" id="CHEBI:24875"/>
        <note>catalytic</note>
    </ligand>
</feature>
<dbReference type="GO" id="GO:0046872">
    <property type="term" value="F:metal ion binding"/>
    <property type="evidence" value="ECO:0007669"/>
    <property type="project" value="UniProtKB-KW"/>
</dbReference>
<evidence type="ECO:0000256" key="1">
    <source>
        <dbReference type="ARBA" id="ARBA00006787"/>
    </source>
</evidence>
<dbReference type="Pfam" id="PF03055">
    <property type="entry name" value="RPE65"/>
    <property type="match status" value="1"/>
</dbReference>
<dbReference type="PANTHER" id="PTHR10543:SF24">
    <property type="entry name" value="CAROTENOID ISOMEROOXYGENASE"/>
    <property type="match status" value="1"/>
</dbReference>
<proteinExistence type="inferred from homology"/>
<organism evidence="6 7">
    <name type="scientific">Lasiosphaeria ovina</name>
    <dbReference type="NCBI Taxonomy" id="92902"/>
    <lineage>
        <taxon>Eukaryota</taxon>
        <taxon>Fungi</taxon>
        <taxon>Dikarya</taxon>
        <taxon>Ascomycota</taxon>
        <taxon>Pezizomycotina</taxon>
        <taxon>Sordariomycetes</taxon>
        <taxon>Sordariomycetidae</taxon>
        <taxon>Sordariales</taxon>
        <taxon>Lasiosphaeriaceae</taxon>
        <taxon>Lasiosphaeria</taxon>
    </lineage>
</organism>
<dbReference type="GO" id="GO:0010436">
    <property type="term" value="F:carotenoid dioxygenase activity"/>
    <property type="evidence" value="ECO:0007669"/>
    <property type="project" value="TreeGrafter"/>
</dbReference>
<protein>
    <submittedName>
        <fullName evidence="6">Carotenoid oxygenase</fullName>
    </submittedName>
</protein>
<comment type="caution">
    <text evidence="6">The sequence shown here is derived from an EMBL/GenBank/DDBJ whole genome shotgun (WGS) entry which is preliminary data.</text>
</comment>
<dbReference type="AlphaFoldDB" id="A0AAE0N9T1"/>
<evidence type="ECO:0000256" key="2">
    <source>
        <dbReference type="ARBA" id="ARBA00022723"/>
    </source>
</evidence>
<evidence type="ECO:0000313" key="6">
    <source>
        <dbReference type="EMBL" id="KAK3375510.1"/>
    </source>
</evidence>
<dbReference type="GO" id="GO:0016121">
    <property type="term" value="P:carotene catabolic process"/>
    <property type="evidence" value="ECO:0007669"/>
    <property type="project" value="TreeGrafter"/>
</dbReference>
<keyword evidence="3" id="KW-0560">Oxidoreductase</keyword>
<keyword evidence="2 5" id="KW-0479">Metal-binding</keyword>
<dbReference type="EMBL" id="JAULSN010000003">
    <property type="protein sequence ID" value="KAK3375510.1"/>
    <property type="molecule type" value="Genomic_DNA"/>
</dbReference>
<dbReference type="Proteomes" id="UP001287356">
    <property type="component" value="Unassembled WGS sequence"/>
</dbReference>
<keyword evidence="4 5" id="KW-0408">Iron</keyword>
<evidence type="ECO:0000313" key="7">
    <source>
        <dbReference type="Proteomes" id="UP001287356"/>
    </source>
</evidence>
<sequence>MGSMKHDDLRSAFKRTEVDEKADFQESLNNFVGGAYTEWPNEAGFDGLTEERGPIEVPVAGQIPSWAAGSLFRTGPGIYKIEGTSVGTFYTSHWFDGLAHTHRFDIVSGDQGPVKVFYSSRRQSEQMMHHIKKNGSRKYYSFGQRSDPCLGLFSKIMSSWQAARVPQDEKWIENINVVVHPDLPGLDAAAGNLVDTGKAQGRLPTGKTAVTITAGGHRAATLKNVWIATDNAMLKQVDPETLEPIGFTTQKTLHPDLRGPLSCAHAQRDPDTGDLFNWNQEFGRQTVYRIFRVKAATGETDIIATIQGPGVKAAYIHSFYLTPSFVVLCIPSSHVGLGGIKIAWERNVIDAIEPFDSRKKCKWFVVDRLHGKGVVASFETDAGFFFHTVNAFEEQDEVDIRDGTTSVFCDVIEYASLDVMSSLYYDVLLQKDKAAEKFWSNDQRARNTMTHMARYHFRVPSPTEETKMDGVTPSQTVAKQLNIPAPHCGELPTINPNFATRRHRYVYSLPYWGRSTSMDGIVKTDTLTREALFWDIPPGHSPGEAIFVPRPGGTDEDDGVLLSVVLNGNTRTSFLLCLDAKAMVEVGRAEVGFAVAFGFHGNHVAA</sequence>
<comment type="similarity">
    <text evidence="1">Belongs to the carotenoid oxygenase family.</text>
</comment>
<dbReference type="InterPro" id="IPR004294">
    <property type="entry name" value="Carotenoid_Oase"/>
</dbReference>
<dbReference type="PANTHER" id="PTHR10543">
    <property type="entry name" value="BETA-CAROTENE DIOXYGENASE"/>
    <property type="match status" value="1"/>
</dbReference>
<evidence type="ECO:0000256" key="5">
    <source>
        <dbReference type="PIRSR" id="PIRSR604294-1"/>
    </source>
</evidence>
<reference evidence="6" key="2">
    <citation type="submission" date="2023-06" db="EMBL/GenBank/DDBJ databases">
        <authorList>
            <consortium name="Lawrence Berkeley National Laboratory"/>
            <person name="Haridas S."/>
            <person name="Hensen N."/>
            <person name="Bonometti L."/>
            <person name="Westerberg I."/>
            <person name="Brannstrom I.O."/>
            <person name="Guillou S."/>
            <person name="Cros-Aarteil S."/>
            <person name="Calhoun S."/>
            <person name="Kuo A."/>
            <person name="Mondo S."/>
            <person name="Pangilinan J."/>
            <person name="Riley R."/>
            <person name="Labutti K."/>
            <person name="Andreopoulos B."/>
            <person name="Lipzen A."/>
            <person name="Chen C."/>
            <person name="Yanf M."/>
            <person name="Daum C."/>
            <person name="Ng V."/>
            <person name="Clum A."/>
            <person name="Steindorff A."/>
            <person name="Ohm R."/>
            <person name="Martin F."/>
            <person name="Silar P."/>
            <person name="Natvig D."/>
            <person name="Lalanne C."/>
            <person name="Gautier V."/>
            <person name="Ament-Velasquez S.L."/>
            <person name="Kruys A."/>
            <person name="Hutchinson M.I."/>
            <person name="Powell A.J."/>
            <person name="Barry K."/>
            <person name="Miller A.N."/>
            <person name="Grigoriev I.V."/>
            <person name="Debuchy R."/>
            <person name="Gladieux P."/>
            <person name="Thoren M.H."/>
            <person name="Johannesson H."/>
        </authorList>
    </citation>
    <scope>NUCLEOTIDE SEQUENCE</scope>
    <source>
        <strain evidence="6">CBS 958.72</strain>
    </source>
</reference>
<reference evidence="6" key="1">
    <citation type="journal article" date="2023" name="Mol. Phylogenet. Evol.">
        <title>Genome-scale phylogeny and comparative genomics of the fungal order Sordariales.</title>
        <authorList>
            <person name="Hensen N."/>
            <person name="Bonometti L."/>
            <person name="Westerberg I."/>
            <person name="Brannstrom I.O."/>
            <person name="Guillou S."/>
            <person name="Cros-Aarteil S."/>
            <person name="Calhoun S."/>
            <person name="Haridas S."/>
            <person name="Kuo A."/>
            <person name="Mondo S."/>
            <person name="Pangilinan J."/>
            <person name="Riley R."/>
            <person name="LaButti K."/>
            <person name="Andreopoulos B."/>
            <person name="Lipzen A."/>
            <person name="Chen C."/>
            <person name="Yan M."/>
            <person name="Daum C."/>
            <person name="Ng V."/>
            <person name="Clum A."/>
            <person name="Steindorff A."/>
            <person name="Ohm R.A."/>
            <person name="Martin F."/>
            <person name="Silar P."/>
            <person name="Natvig D.O."/>
            <person name="Lalanne C."/>
            <person name="Gautier V."/>
            <person name="Ament-Velasquez S.L."/>
            <person name="Kruys A."/>
            <person name="Hutchinson M.I."/>
            <person name="Powell A.J."/>
            <person name="Barry K."/>
            <person name="Miller A.N."/>
            <person name="Grigoriev I.V."/>
            <person name="Debuchy R."/>
            <person name="Gladieux P."/>
            <person name="Hiltunen Thoren M."/>
            <person name="Johannesson H."/>
        </authorList>
    </citation>
    <scope>NUCLEOTIDE SEQUENCE</scope>
    <source>
        <strain evidence="6">CBS 958.72</strain>
    </source>
</reference>
<feature type="binding site" evidence="5">
    <location>
        <position position="600"/>
    </location>
    <ligand>
        <name>Fe cation</name>
        <dbReference type="ChEBI" id="CHEBI:24875"/>
        <note>catalytic</note>
    </ligand>
</feature>